<dbReference type="EMBL" id="JANEYF010000953">
    <property type="protein sequence ID" value="KAJ8966692.1"/>
    <property type="molecule type" value="Genomic_DNA"/>
</dbReference>
<name>A0AAV8ZMZ1_9CUCU</name>
<reference evidence="1" key="1">
    <citation type="journal article" date="2023" name="Insect Mol. Biol.">
        <title>Genome sequencing provides insights into the evolution of gene families encoding plant cell wall-degrading enzymes in longhorned beetles.</title>
        <authorList>
            <person name="Shin N.R."/>
            <person name="Okamura Y."/>
            <person name="Kirsch R."/>
            <person name="Pauchet Y."/>
        </authorList>
    </citation>
    <scope>NUCLEOTIDE SEQUENCE</scope>
    <source>
        <strain evidence="1">RBIC_L_NR</strain>
    </source>
</reference>
<protein>
    <submittedName>
        <fullName evidence="1">Uncharacterized protein</fullName>
    </submittedName>
</protein>
<dbReference type="AlphaFoldDB" id="A0AAV8ZMZ1"/>
<keyword evidence="2" id="KW-1185">Reference proteome</keyword>
<organism evidence="1 2">
    <name type="scientific">Rhamnusium bicolor</name>
    <dbReference type="NCBI Taxonomy" id="1586634"/>
    <lineage>
        <taxon>Eukaryota</taxon>
        <taxon>Metazoa</taxon>
        <taxon>Ecdysozoa</taxon>
        <taxon>Arthropoda</taxon>
        <taxon>Hexapoda</taxon>
        <taxon>Insecta</taxon>
        <taxon>Pterygota</taxon>
        <taxon>Neoptera</taxon>
        <taxon>Endopterygota</taxon>
        <taxon>Coleoptera</taxon>
        <taxon>Polyphaga</taxon>
        <taxon>Cucujiformia</taxon>
        <taxon>Chrysomeloidea</taxon>
        <taxon>Cerambycidae</taxon>
        <taxon>Lepturinae</taxon>
        <taxon>Rhagiini</taxon>
        <taxon>Rhamnusium</taxon>
    </lineage>
</organism>
<gene>
    <name evidence="1" type="ORF">NQ314_003370</name>
</gene>
<comment type="caution">
    <text evidence="1">The sequence shown here is derived from an EMBL/GenBank/DDBJ whole genome shotgun (WGS) entry which is preliminary data.</text>
</comment>
<proteinExistence type="predicted"/>
<dbReference type="Proteomes" id="UP001162156">
    <property type="component" value="Unassembled WGS sequence"/>
</dbReference>
<accession>A0AAV8ZMZ1</accession>
<evidence type="ECO:0000313" key="2">
    <source>
        <dbReference type="Proteomes" id="UP001162156"/>
    </source>
</evidence>
<sequence length="164" mass="18732">MINNTNVINSPIRLNLNNTNDMLINGTVNFNTKRRKRCCSIVHPQECHNIKDIPKPICFTRRHIECSELCRNSTNILIKNGSKVSKCIVIAAHPYYYCGYYALEDCSPCYHCKRQNKTECLEESTCSTTCKSSVLPKNFYNVPYYIKTPEESATTEEPGLPPSQ</sequence>
<evidence type="ECO:0000313" key="1">
    <source>
        <dbReference type="EMBL" id="KAJ8966692.1"/>
    </source>
</evidence>